<dbReference type="EMBL" id="JACMSC010000016">
    <property type="protein sequence ID" value="KAG6480851.1"/>
    <property type="molecule type" value="Genomic_DNA"/>
</dbReference>
<dbReference type="Gene3D" id="3.30.420.10">
    <property type="entry name" value="Ribonuclease H-like superfamily/Ribonuclease H"/>
    <property type="match status" value="1"/>
</dbReference>
<comment type="caution">
    <text evidence="5">The sequence shown here is derived from an EMBL/GenBank/DDBJ whole genome shotgun (WGS) entry which is preliminary data.</text>
</comment>
<dbReference type="Pfam" id="PF25597">
    <property type="entry name" value="SH3_retrovirus"/>
    <property type="match status" value="1"/>
</dbReference>
<dbReference type="CDD" id="cd02120">
    <property type="entry name" value="PA_subtilisin_like"/>
    <property type="match status" value="1"/>
</dbReference>
<dbReference type="Gene3D" id="3.40.50.200">
    <property type="entry name" value="Peptidase S8/S53 domain"/>
    <property type="match status" value="2"/>
</dbReference>
<dbReference type="Pfam" id="PF00082">
    <property type="entry name" value="Peptidase_S8"/>
    <property type="match status" value="1"/>
</dbReference>
<keyword evidence="6" id="KW-1185">Reference proteome</keyword>
<feature type="region of interest" description="Disordered" evidence="3">
    <location>
        <begin position="718"/>
        <end position="754"/>
    </location>
</feature>
<feature type="domain" description="Integrase catalytic" evidence="4">
    <location>
        <begin position="473"/>
        <end position="639"/>
    </location>
</feature>
<evidence type="ECO:0000256" key="2">
    <source>
        <dbReference type="ARBA" id="ARBA00022729"/>
    </source>
</evidence>
<dbReference type="GO" id="GO:0008270">
    <property type="term" value="F:zinc ion binding"/>
    <property type="evidence" value="ECO:0007669"/>
    <property type="project" value="InterPro"/>
</dbReference>
<dbReference type="Pfam" id="PF17766">
    <property type="entry name" value="fn3_6"/>
    <property type="match status" value="1"/>
</dbReference>
<dbReference type="GO" id="GO:0004252">
    <property type="term" value="F:serine-type endopeptidase activity"/>
    <property type="evidence" value="ECO:0007669"/>
    <property type="project" value="InterPro"/>
</dbReference>
<evidence type="ECO:0000313" key="5">
    <source>
        <dbReference type="EMBL" id="KAG6480851.1"/>
    </source>
</evidence>
<dbReference type="Pfam" id="PF13976">
    <property type="entry name" value="gag_pre-integrs"/>
    <property type="match status" value="1"/>
</dbReference>
<reference evidence="5 6" key="1">
    <citation type="submission" date="2020-08" db="EMBL/GenBank/DDBJ databases">
        <title>Plant Genome Project.</title>
        <authorList>
            <person name="Zhang R.-G."/>
        </authorList>
    </citation>
    <scope>NUCLEOTIDE SEQUENCE [LARGE SCALE GENOMIC DNA]</scope>
    <source>
        <tissue evidence="5">Rhizome</tissue>
    </source>
</reference>
<dbReference type="InterPro" id="IPR001584">
    <property type="entry name" value="Integrase_cat-core"/>
</dbReference>
<dbReference type="GO" id="GO:0015074">
    <property type="term" value="P:DNA integration"/>
    <property type="evidence" value="ECO:0007669"/>
    <property type="project" value="InterPro"/>
</dbReference>
<dbReference type="InterPro" id="IPR054722">
    <property type="entry name" value="PolX-like_BBD"/>
</dbReference>
<dbReference type="PANTHER" id="PTHR10795">
    <property type="entry name" value="PROPROTEIN CONVERTASE SUBTILISIN/KEXIN"/>
    <property type="match status" value="1"/>
</dbReference>
<dbReference type="SMART" id="SM00343">
    <property type="entry name" value="ZnF_C2HC"/>
    <property type="match status" value="2"/>
</dbReference>
<dbReference type="Pfam" id="PF14223">
    <property type="entry name" value="Retrotran_gag_2"/>
    <property type="match status" value="1"/>
</dbReference>
<protein>
    <recommendedName>
        <fullName evidence="4">Integrase catalytic domain-containing protein</fullName>
    </recommendedName>
</protein>
<keyword evidence="2" id="KW-0732">Signal</keyword>
<dbReference type="Proteomes" id="UP000734854">
    <property type="component" value="Unassembled WGS sequence"/>
</dbReference>
<feature type="region of interest" description="Disordered" evidence="3">
    <location>
        <begin position="1316"/>
        <end position="1335"/>
    </location>
</feature>
<comment type="similarity">
    <text evidence="1">Belongs to the peptidase S8 family.</text>
</comment>
<dbReference type="InterPro" id="IPR012337">
    <property type="entry name" value="RNaseH-like_sf"/>
</dbReference>
<dbReference type="InterPro" id="IPR045051">
    <property type="entry name" value="SBT"/>
</dbReference>
<dbReference type="InterPro" id="IPR000209">
    <property type="entry name" value="Peptidase_S8/S53_dom"/>
</dbReference>
<dbReference type="InterPro" id="IPR057670">
    <property type="entry name" value="SH3_retrovirus"/>
</dbReference>
<dbReference type="GO" id="GO:0003676">
    <property type="term" value="F:nucleic acid binding"/>
    <property type="evidence" value="ECO:0007669"/>
    <property type="project" value="InterPro"/>
</dbReference>
<evidence type="ECO:0000259" key="4">
    <source>
        <dbReference type="PROSITE" id="PS50994"/>
    </source>
</evidence>
<dbReference type="Pfam" id="PF00665">
    <property type="entry name" value="rve"/>
    <property type="match status" value="1"/>
</dbReference>
<dbReference type="GO" id="GO:0006508">
    <property type="term" value="P:proteolysis"/>
    <property type="evidence" value="ECO:0007669"/>
    <property type="project" value="InterPro"/>
</dbReference>
<dbReference type="InterPro" id="IPR001878">
    <property type="entry name" value="Znf_CCHC"/>
</dbReference>
<dbReference type="InterPro" id="IPR041469">
    <property type="entry name" value="Subtilisin-like_FN3"/>
</dbReference>
<dbReference type="Pfam" id="PF22936">
    <property type="entry name" value="Pol_BBD"/>
    <property type="match status" value="1"/>
</dbReference>
<dbReference type="SUPFAM" id="SSF53098">
    <property type="entry name" value="Ribonuclease H-like"/>
    <property type="match status" value="1"/>
</dbReference>
<accession>A0A8J5F3N7</accession>
<feature type="region of interest" description="Disordered" evidence="3">
    <location>
        <begin position="179"/>
        <end position="216"/>
    </location>
</feature>
<proteinExistence type="inferred from homology"/>
<dbReference type="PROSITE" id="PS50994">
    <property type="entry name" value="INTEGRASE"/>
    <property type="match status" value="1"/>
</dbReference>
<dbReference type="Gene3D" id="2.60.40.2310">
    <property type="match status" value="1"/>
</dbReference>
<organism evidence="5 6">
    <name type="scientific">Zingiber officinale</name>
    <name type="common">Ginger</name>
    <name type="synonym">Amomum zingiber</name>
    <dbReference type="NCBI Taxonomy" id="94328"/>
    <lineage>
        <taxon>Eukaryota</taxon>
        <taxon>Viridiplantae</taxon>
        <taxon>Streptophyta</taxon>
        <taxon>Embryophyta</taxon>
        <taxon>Tracheophyta</taxon>
        <taxon>Spermatophyta</taxon>
        <taxon>Magnoliopsida</taxon>
        <taxon>Liliopsida</taxon>
        <taxon>Zingiberales</taxon>
        <taxon>Zingiberaceae</taxon>
        <taxon>Zingiber</taxon>
    </lineage>
</organism>
<evidence type="ECO:0000256" key="3">
    <source>
        <dbReference type="SAM" id="MobiDB-lite"/>
    </source>
</evidence>
<name>A0A8J5F3N7_ZINOF</name>
<evidence type="ECO:0000313" key="6">
    <source>
        <dbReference type="Proteomes" id="UP000734854"/>
    </source>
</evidence>
<dbReference type="InterPro" id="IPR036852">
    <property type="entry name" value="Peptidase_S8/S53_dom_sf"/>
</dbReference>
<dbReference type="SUPFAM" id="SSF52743">
    <property type="entry name" value="Subtilisin-like"/>
    <property type="match status" value="1"/>
</dbReference>
<dbReference type="InterPro" id="IPR025724">
    <property type="entry name" value="GAG-pre-integrase_dom"/>
</dbReference>
<evidence type="ECO:0000256" key="1">
    <source>
        <dbReference type="ARBA" id="ARBA00011073"/>
    </source>
</evidence>
<sequence length="1335" mass="148360">METFFESVDLWEVINGELTPPDEGDENFAKLQKEFKKKDAKALRYIQQGIGKTIFPRIFGVKSALEAWEILRLEFQGTEKTIALKLQSLWRNFDNLKMGEQEMVHDFSSRTAEIVNQIKSCGDTIEDKRVVGKMLRSLPSKFDHVAAAIEESKDLSKITMYELTGSLLAHEQRINRSSDSLTEQAFESKQVPKSKYNNKGKWRNNNRENKQNSDNNGGCIICKKTNHVSKDCFHKCKRCKIPNHSQRDCWFQNKEKNKGREEAKFSNETKEEILFYSSANQPSKSVWYLDSGCSNHMTGNRDTFVKLDPNITSQIILGDGSRKSGKGKGDIAVQTKEGKEKLITDVLYVPELSHNLLSVGQLMEKNFSFLFDDGRCQIFDKTNKVIVTNIEMKNKTFSLTMPLVEDRALKVDNAELSSLWHLRYGHLHDRALILLKEKNMVIGLPSIEPSGKVCEGCVYGKMHKLPFPKTSWQAKSPLELVHSDICGPMQTPTPGRKRYFILFIDDYTRMMWIYFLNQKSEAFSTFMQFKAQAERESGFLIKSLRTDRGGEYLSNPFSEYCKANGIKRQLTTSYTPQQNGVAERKNRTIVEMARSMLKYKGIPNLYWAEAVHTAAYIMNRSPTKAVHNMTPYEAWHKKKPVVDHFKIFGSLAYALLPSQRREKFDSKGQKLIFIGYSNESKGYRLLDPSTFKIIVSRDVIFDESSSWDFKEKQVVESDYYETPSPTEAGPSQVENGEKHRNEVESDEESPPKKTRPLVEIYERALLASDYMLSEPSPRDFQGHGTHTASIAAGRTVSHASLYGLAKGMARGAVPSARLAVYKVCWWFGCTDQDILAAFDDAISDGVDIISLSVAYAIAADYFQDSIAIGAFHAMANGILTSTAAGNAGPYRGTVSNVAPWTLVAAASSIDRHIIDKVVTGNHVSTLGASVNTFATKNRDDHPLIYMQGNATILPGDCTALPDINMVKGKIVLCKYFYDEIFSTGIKGLIFIDDSSLDVSFIYPVPFITVSSVDGLNLLNYINNTKNPVANIHKSEEVFDSEAPLVASFSSRGPNTITPDILKPDISAPGIDILAAWSRVAPVSGIINDTRVYGVGQLNPVKAVDPGLVYDAGASDYVQMLCNSAYNETMIKMVTGDASSCSGSSKGTTRDLNYPSMALHVQSGKAFTAKFLRTVTNVGDARRCRYKAEVWADHKLNVTVNPSKLKFSELKEKRQFTVSVSGGPLPGNSTAPATVIWFGSQLVVEVVETGPETLVSIGFRNTSNSGWNALLSAHCQNSRSMLRLSPWYPTKARAQRATICGGSVLVAGDGGRAQATGVEKASGTASGNAVGWRKRG</sequence>
<dbReference type="InterPro" id="IPR036397">
    <property type="entry name" value="RNaseH_sf"/>
</dbReference>
<gene>
    <name evidence="5" type="ORF">ZIOFF_057439</name>
</gene>